<evidence type="ECO:0000256" key="3">
    <source>
        <dbReference type="ARBA" id="ARBA00022525"/>
    </source>
</evidence>
<comment type="caution">
    <text evidence="7">The sequence shown here is derived from an EMBL/GenBank/DDBJ whole genome shotgun (WGS) entry which is preliminary data.</text>
</comment>
<gene>
    <name evidence="7" type="ORF">QE152_g8293</name>
</gene>
<dbReference type="AlphaFoldDB" id="A0AAW1MC53"/>
<name>A0AAW1MC53_POPJA</name>
<organism evidence="7 8">
    <name type="scientific">Popillia japonica</name>
    <name type="common">Japanese beetle</name>
    <dbReference type="NCBI Taxonomy" id="7064"/>
    <lineage>
        <taxon>Eukaryota</taxon>
        <taxon>Metazoa</taxon>
        <taxon>Ecdysozoa</taxon>
        <taxon>Arthropoda</taxon>
        <taxon>Hexapoda</taxon>
        <taxon>Insecta</taxon>
        <taxon>Pterygota</taxon>
        <taxon>Neoptera</taxon>
        <taxon>Endopterygota</taxon>
        <taxon>Coleoptera</taxon>
        <taxon>Polyphaga</taxon>
        <taxon>Scarabaeiformia</taxon>
        <taxon>Scarabaeidae</taxon>
        <taxon>Rutelinae</taxon>
        <taxon>Popillia</taxon>
    </lineage>
</organism>
<dbReference type="PANTHER" id="PTHR11610:SF190">
    <property type="entry name" value="VITELLOGENIN-3-LIKE PROTEIN"/>
    <property type="match status" value="1"/>
</dbReference>
<proteinExistence type="inferred from homology"/>
<comment type="similarity">
    <text evidence="2 4">Belongs to the AB hydrolase superfamily. Lipase family.</text>
</comment>
<dbReference type="Gene3D" id="3.40.50.1820">
    <property type="entry name" value="alpha/beta hydrolase"/>
    <property type="match status" value="1"/>
</dbReference>
<evidence type="ECO:0000256" key="5">
    <source>
        <dbReference type="SAM" id="SignalP"/>
    </source>
</evidence>
<dbReference type="InterPro" id="IPR013818">
    <property type="entry name" value="Lipase"/>
</dbReference>
<dbReference type="Pfam" id="PF00151">
    <property type="entry name" value="Lipase"/>
    <property type="match status" value="1"/>
</dbReference>
<accession>A0AAW1MC53</accession>
<sequence>MMKVILVLVALSVGAFAEVTENDIHYFLWNSRTTRERLWPNNFGNNIDNSAPLKILMHGWTHDITSFWYPLVVDSYVRTGHNVIALDWSSTAQLPFPIATDVARLDALGVHIARFIIGLSNARGIPFSRIHLIGHSLGAHLAGFAGDNLQRISGSRVRRITGLDPAGMQFTYFPNRDRLSTDDADQVDTILTDAGPTGAGIFRSIGHVNFWPNGGIAIQPGCAYYPCSHNRACHYFNEGITSNGFVSRRCTTFANFLAGLCMLNPQNIMGENVNFSVTGDFFLITNMQSPFARG</sequence>
<evidence type="ECO:0000256" key="1">
    <source>
        <dbReference type="ARBA" id="ARBA00004613"/>
    </source>
</evidence>
<dbReference type="InterPro" id="IPR029058">
    <property type="entry name" value="AB_hydrolase_fold"/>
</dbReference>
<dbReference type="SUPFAM" id="SSF53474">
    <property type="entry name" value="alpha/beta-Hydrolases"/>
    <property type="match status" value="1"/>
</dbReference>
<evidence type="ECO:0000256" key="4">
    <source>
        <dbReference type="RuleBase" id="RU004262"/>
    </source>
</evidence>
<dbReference type="GO" id="GO:0005615">
    <property type="term" value="C:extracellular space"/>
    <property type="evidence" value="ECO:0007669"/>
    <property type="project" value="TreeGrafter"/>
</dbReference>
<evidence type="ECO:0000313" key="8">
    <source>
        <dbReference type="Proteomes" id="UP001458880"/>
    </source>
</evidence>
<comment type="subcellular location">
    <subcellularLocation>
        <location evidence="1">Secreted</location>
    </subcellularLocation>
</comment>
<evidence type="ECO:0000259" key="6">
    <source>
        <dbReference type="Pfam" id="PF00151"/>
    </source>
</evidence>
<keyword evidence="8" id="KW-1185">Reference proteome</keyword>
<keyword evidence="5" id="KW-0732">Signal</keyword>
<evidence type="ECO:0000313" key="7">
    <source>
        <dbReference type="EMBL" id="KAK9743907.1"/>
    </source>
</evidence>
<dbReference type="GO" id="GO:0016298">
    <property type="term" value="F:lipase activity"/>
    <property type="evidence" value="ECO:0007669"/>
    <property type="project" value="InterPro"/>
</dbReference>
<dbReference type="EMBL" id="JASPKY010000065">
    <property type="protein sequence ID" value="KAK9743907.1"/>
    <property type="molecule type" value="Genomic_DNA"/>
</dbReference>
<keyword evidence="3" id="KW-0964">Secreted</keyword>
<dbReference type="PANTHER" id="PTHR11610">
    <property type="entry name" value="LIPASE"/>
    <property type="match status" value="1"/>
</dbReference>
<protein>
    <submittedName>
        <fullName evidence="7">Lipase</fullName>
    </submittedName>
</protein>
<dbReference type="PRINTS" id="PR00821">
    <property type="entry name" value="TAGLIPASE"/>
</dbReference>
<reference evidence="7 8" key="1">
    <citation type="journal article" date="2024" name="BMC Genomics">
        <title>De novo assembly and annotation of Popillia japonica's genome with initial clues to its potential as an invasive pest.</title>
        <authorList>
            <person name="Cucini C."/>
            <person name="Boschi S."/>
            <person name="Funari R."/>
            <person name="Cardaioli E."/>
            <person name="Iannotti N."/>
            <person name="Marturano G."/>
            <person name="Paoli F."/>
            <person name="Bruttini M."/>
            <person name="Carapelli A."/>
            <person name="Frati F."/>
            <person name="Nardi F."/>
        </authorList>
    </citation>
    <scope>NUCLEOTIDE SEQUENCE [LARGE SCALE GENOMIC DNA]</scope>
    <source>
        <strain evidence="7">DMR45628</strain>
    </source>
</reference>
<feature type="chain" id="PRO_5043699358" evidence="5">
    <location>
        <begin position="18"/>
        <end position="294"/>
    </location>
</feature>
<dbReference type="InterPro" id="IPR000734">
    <property type="entry name" value="TAG_lipase"/>
</dbReference>
<evidence type="ECO:0000256" key="2">
    <source>
        <dbReference type="ARBA" id="ARBA00010701"/>
    </source>
</evidence>
<dbReference type="Proteomes" id="UP001458880">
    <property type="component" value="Unassembled WGS sequence"/>
</dbReference>
<feature type="signal peptide" evidence="5">
    <location>
        <begin position="1"/>
        <end position="17"/>
    </location>
</feature>
<feature type="domain" description="Lipase" evidence="6">
    <location>
        <begin position="47"/>
        <end position="291"/>
    </location>
</feature>
<dbReference type="GO" id="GO:0016042">
    <property type="term" value="P:lipid catabolic process"/>
    <property type="evidence" value="ECO:0007669"/>
    <property type="project" value="TreeGrafter"/>
</dbReference>